<dbReference type="CDD" id="cd06257">
    <property type="entry name" value="DnaJ"/>
    <property type="match status" value="1"/>
</dbReference>
<dbReference type="InterPro" id="IPR018253">
    <property type="entry name" value="DnaJ_domain_CS"/>
</dbReference>
<organism evidence="4 5">
    <name type="scientific">Aspergillus aculeatus (strain ATCC 16872 / CBS 172.66 / WB 5094)</name>
    <dbReference type="NCBI Taxonomy" id="690307"/>
    <lineage>
        <taxon>Eukaryota</taxon>
        <taxon>Fungi</taxon>
        <taxon>Dikarya</taxon>
        <taxon>Ascomycota</taxon>
        <taxon>Pezizomycotina</taxon>
        <taxon>Eurotiomycetes</taxon>
        <taxon>Eurotiomycetidae</taxon>
        <taxon>Eurotiales</taxon>
        <taxon>Aspergillaceae</taxon>
        <taxon>Aspergillus</taxon>
        <taxon>Aspergillus subgen. Circumdati</taxon>
    </lineage>
</organism>
<dbReference type="InterPro" id="IPR001623">
    <property type="entry name" value="DnaJ_domain"/>
</dbReference>
<evidence type="ECO:0000313" key="4">
    <source>
        <dbReference type="EMBL" id="OJJ96563.1"/>
    </source>
</evidence>
<feature type="coiled-coil region" evidence="2">
    <location>
        <begin position="183"/>
        <end position="210"/>
    </location>
</feature>
<proteinExistence type="predicted"/>
<reference evidence="5" key="1">
    <citation type="journal article" date="2017" name="Genome Biol.">
        <title>Comparative genomics reveals high biological diversity and specific adaptations in the industrially and medically important fungal genus Aspergillus.</title>
        <authorList>
            <person name="de Vries R.P."/>
            <person name="Riley R."/>
            <person name="Wiebenga A."/>
            <person name="Aguilar-Osorio G."/>
            <person name="Amillis S."/>
            <person name="Uchima C.A."/>
            <person name="Anderluh G."/>
            <person name="Asadollahi M."/>
            <person name="Askin M."/>
            <person name="Barry K."/>
            <person name="Battaglia E."/>
            <person name="Bayram O."/>
            <person name="Benocci T."/>
            <person name="Braus-Stromeyer S.A."/>
            <person name="Caldana C."/>
            <person name="Canovas D."/>
            <person name="Cerqueira G.C."/>
            <person name="Chen F."/>
            <person name="Chen W."/>
            <person name="Choi C."/>
            <person name="Clum A."/>
            <person name="Dos Santos R.A."/>
            <person name="Damasio A.R."/>
            <person name="Diallinas G."/>
            <person name="Emri T."/>
            <person name="Fekete E."/>
            <person name="Flipphi M."/>
            <person name="Freyberg S."/>
            <person name="Gallo A."/>
            <person name="Gournas C."/>
            <person name="Habgood R."/>
            <person name="Hainaut M."/>
            <person name="Harispe M.L."/>
            <person name="Henrissat B."/>
            <person name="Hilden K.S."/>
            <person name="Hope R."/>
            <person name="Hossain A."/>
            <person name="Karabika E."/>
            <person name="Karaffa L."/>
            <person name="Karanyi Z."/>
            <person name="Krasevec N."/>
            <person name="Kuo A."/>
            <person name="Kusch H."/>
            <person name="LaButti K."/>
            <person name="Lagendijk E.L."/>
            <person name="Lapidus A."/>
            <person name="Levasseur A."/>
            <person name="Lindquist E."/>
            <person name="Lipzen A."/>
            <person name="Logrieco A.F."/>
            <person name="MacCabe A."/>
            <person name="Maekelae M.R."/>
            <person name="Malavazi I."/>
            <person name="Melin P."/>
            <person name="Meyer V."/>
            <person name="Mielnichuk N."/>
            <person name="Miskei M."/>
            <person name="Molnar A.P."/>
            <person name="Mule G."/>
            <person name="Ngan C.Y."/>
            <person name="Orejas M."/>
            <person name="Orosz E."/>
            <person name="Ouedraogo J.P."/>
            <person name="Overkamp K.M."/>
            <person name="Park H.-S."/>
            <person name="Perrone G."/>
            <person name="Piumi F."/>
            <person name="Punt P.J."/>
            <person name="Ram A.F."/>
            <person name="Ramon A."/>
            <person name="Rauscher S."/>
            <person name="Record E."/>
            <person name="Riano-Pachon D.M."/>
            <person name="Robert V."/>
            <person name="Roehrig J."/>
            <person name="Ruller R."/>
            <person name="Salamov A."/>
            <person name="Salih N.S."/>
            <person name="Samson R.A."/>
            <person name="Sandor E."/>
            <person name="Sanguinetti M."/>
            <person name="Schuetze T."/>
            <person name="Sepcic K."/>
            <person name="Shelest E."/>
            <person name="Sherlock G."/>
            <person name="Sophianopoulou V."/>
            <person name="Squina F.M."/>
            <person name="Sun H."/>
            <person name="Susca A."/>
            <person name="Todd R.B."/>
            <person name="Tsang A."/>
            <person name="Unkles S.E."/>
            <person name="van de Wiele N."/>
            <person name="van Rossen-Uffink D."/>
            <person name="Oliveira J.V."/>
            <person name="Vesth T.C."/>
            <person name="Visser J."/>
            <person name="Yu J.-H."/>
            <person name="Zhou M."/>
            <person name="Andersen M.R."/>
            <person name="Archer D.B."/>
            <person name="Baker S.E."/>
            <person name="Benoit I."/>
            <person name="Brakhage A.A."/>
            <person name="Braus G.H."/>
            <person name="Fischer R."/>
            <person name="Frisvad J.C."/>
            <person name="Goldman G.H."/>
            <person name="Houbraken J."/>
            <person name="Oakley B."/>
            <person name="Pocsi I."/>
            <person name="Scazzocchio C."/>
            <person name="Seiboth B."/>
            <person name="vanKuyk P.A."/>
            <person name="Wortman J."/>
            <person name="Dyer P.S."/>
            <person name="Grigoriev I.V."/>
        </authorList>
    </citation>
    <scope>NUCLEOTIDE SEQUENCE [LARGE SCALE GENOMIC DNA]</scope>
    <source>
        <strain evidence="5">ATCC 16872 / CBS 172.66 / WB 5094</strain>
    </source>
</reference>
<sequence length="266" mass="31777">MSLTSTAVHDYYEILGIAPSADSHAIKSAYKKMALAKHPDRKRVPNATAEFQLLREAYEQLSDVERRREYDRLYRTRIRPAKLSNQKQSELGRRLRQLEDRRIDRQISLYNSRRDLVMLRITLNSLKGQRELIQKEKAKEESWWRYLCSFRPGNGAEYTRQLHRRDDKLVDAIGKQWTKEWSIDRKLEEVRALEKELGAISSAMEEIRVEVQRIEDEWRELILTQVMERVLAESRRRNPEAAWGRPSTTQPEFRGGNGYRHPWWYY</sequence>
<gene>
    <name evidence="4" type="ORF">ASPACDRAFT_125242</name>
</gene>
<dbReference type="GO" id="GO:0051787">
    <property type="term" value="F:misfolded protein binding"/>
    <property type="evidence" value="ECO:0007669"/>
    <property type="project" value="TreeGrafter"/>
</dbReference>
<dbReference type="PROSITE" id="PS00636">
    <property type="entry name" value="DNAJ_1"/>
    <property type="match status" value="1"/>
</dbReference>
<dbReference type="PROSITE" id="PS50076">
    <property type="entry name" value="DNAJ_2"/>
    <property type="match status" value="1"/>
</dbReference>
<dbReference type="SUPFAM" id="SSF46565">
    <property type="entry name" value="Chaperone J-domain"/>
    <property type="match status" value="1"/>
</dbReference>
<protein>
    <recommendedName>
        <fullName evidence="3">J domain-containing protein</fullName>
    </recommendedName>
</protein>
<dbReference type="Gene3D" id="1.10.287.110">
    <property type="entry name" value="DnaJ domain"/>
    <property type="match status" value="1"/>
</dbReference>
<dbReference type="Pfam" id="PF00226">
    <property type="entry name" value="DnaJ"/>
    <property type="match status" value="1"/>
</dbReference>
<dbReference type="RefSeq" id="XP_020052903.1">
    <property type="nucleotide sequence ID" value="XM_020196804.1"/>
</dbReference>
<evidence type="ECO:0000256" key="1">
    <source>
        <dbReference type="ARBA" id="ARBA00023186"/>
    </source>
</evidence>
<keyword evidence="5" id="KW-1185">Reference proteome</keyword>
<evidence type="ECO:0000259" key="3">
    <source>
        <dbReference type="PROSITE" id="PS50076"/>
    </source>
</evidence>
<dbReference type="GO" id="GO:0005783">
    <property type="term" value="C:endoplasmic reticulum"/>
    <property type="evidence" value="ECO:0007669"/>
    <property type="project" value="TreeGrafter"/>
</dbReference>
<dbReference type="OrthoDB" id="436519at2759"/>
<name>A0A1L9WK82_ASPA1</name>
<dbReference type="PRINTS" id="PR00625">
    <property type="entry name" value="JDOMAIN"/>
</dbReference>
<evidence type="ECO:0000313" key="5">
    <source>
        <dbReference type="Proteomes" id="UP000184546"/>
    </source>
</evidence>
<accession>A0A1L9WK82</accession>
<dbReference type="STRING" id="690307.A0A1L9WK82"/>
<dbReference type="PANTHER" id="PTHR44360:SF1">
    <property type="entry name" value="DNAJ HOMOLOG SUBFAMILY B MEMBER 9"/>
    <property type="match status" value="1"/>
</dbReference>
<dbReference type="OMA" id="ATEETWW"/>
<dbReference type="Proteomes" id="UP000184546">
    <property type="component" value="Unassembled WGS sequence"/>
</dbReference>
<dbReference type="InterPro" id="IPR051948">
    <property type="entry name" value="Hsp70_co-chaperone_J-domain"/>
</dbReference>
<dbReference type="GO" id="GO:0051087">
    <property type="term" value="F:protein-folding chaperone binding"/>
    <property type="evidence" value="ECO:0007669"/>
    <property type="project" value="TreeGrafter"/>
</dbReference>
<dbReference type="SMART" id="SM00271">
    <property type="entry name" value="DnaJ"/>
    <property type="match status" value="1"/>
</dbReference>
<dbReference type="EMBL" id="KV878985">
    <property type="protein sequence ID" value="OJJ96563.1"/>
    <property type="molecule type" value="Genomic_DNA"/>
</dbReference>
<feature type="domain" description="J" evidence="3">
    <location>
        <begin position="10"/>
        <end position="74"/>
    </location>
</feature>
<dbReference type="InterPro" id="IPR036869">
    <property type="entry name" value="J_dom_sf"/>
</dbReference>
<dbReference type="AlphaFoldDB" id="A0A1L9WK82"/>
<dbReference type="VEuPathDB" id="FungiDB:ASPACDRAFT_125242"/>
<keyword evidence="2" id="KW-0175">Coiled coil</keyword>
<dbReference type="GeneID" id="30970618"/>
<evidence type="ECO:0000256" key="2">
    <source>
        <dbReference type="SAM" id="Coils"/>
    </source>
</evidence>
<dbReference type="PANTHER" id="PTHR44360">
    <property type="entry name" value="DNAJ HOMOLOG SUBFAMILY B MEMBER 9"/>
    <property type="match status" value="1"/>
</dbReference>
<keyword evidence="1" id="KW-0143">Chaperone</keyword>
<dbReference type="GO" id="GO:0036503">
    <property type="term" value="P:ERAD pathway"/>
    <property type="evidence" value="ECO:0007669"/>
    <property type="project" value="TreeGrafter"/>
</dbReference>